<organism evidence="2 3">
    <name type="scientific">Hericium alpestre</name>
    <dbReference type="NCBI Taxonomy" id="135208"/>
    <lineage>
        <taxon>Eukaryota</taxon>
        <taxon>Fungi</taxon>
        <taxon>Dikarya</taxon>
        <taxon>Basidiomycota</taxon>
        <taxon>Agaricomycotina</taxon>
        <taxon>Agaricomycetes</taxon>
        <taxon>Russulales</taxon>
        <taxon>Hericiaceae</taxon>
        <taxon>Hericium</taxon>
    </lineage>
</organism>
<reference evidence="2 3" key="1">
    <citation type="submission" date="2019-02" db="EMBL/GenBank/DDBJ databases">
        <title>Genome sequencing of the rare red list fungi Hericium alpestre (H. flagellum).</title>
        <authorList>
            <person name="Buettner E."/>
            <person name="Kellner H."/>
        </authorList>
    </citation>
    <scope>NUCLEOTIDE SEQUENCE [LARGE SCALE GENOMIC DNA]</scope>
    <source>
        <strain evidence="2 3">DSM 108284</strain>
    </source>
</reference>
<sequence length="261" mass="28021">MYNSLQIALDSYLSWYKNHAGRRNGIIKLEDDSSDDNLDPGSARTRIKNSKKPRQCSPDKIFSELPHSEMPPSAVQPTGREPDISISSMTAAPAPASGQANASNPPQALILHPKRNLTVLPFQPQLISSPASVAGSASTNLGLSGQVNKGPADELFTAPCKQRVETLDTNDASQNTNSETFHTNRASSEIQTSQQASEEVNNLQKDSDSPAMTGQQTEETHGTVGERHDSTGAQSGEHVTGVSQQVTEQQTLLKDTSKNES</sequence>
<evidence type="ECO:0000256" key="1">
    <source>
        <dbReference type="SAM" id="MobiDB-lite"/>
    </source>
</evidence>
<gene>
    <name evidence="2" type="ORF">EWM64_g4452</name>
</gene>
<evidence type="ECO:0000313" key="3">
    <source>
        <dbReference type="Proteomes" id="UP000298061"/>
    </source>
</evidence>
<feature type="region of interest" description="Disordered" evidence="1">
    <location>
        <begin position="167"/>
        <end position="261"/>
    </location>
</feature>
<feature type="compositionally biased region" description="Polar residues" evidence="1">
    <location>
        <begin position="241"/>
        <end position="254"/>
    </location>
</feature>
<dbReference type="EMBL" id="SFCI01000481">
    <property type="protein sequence ID" value="TFY79559.1"/>
    <property type="molecule type" value="Genomic_DNA"/>
</dbReference>
<evidence type="ECO:0000313" key="2">
    <source>
        <dbReference type="EMBL" id="TFY79559.1"/>
    </source>
</evidence>
<proteinExistence type="predicted"/>
<accession>A0A4Z0A182</accession>
<feature type="compositionally biased region" description="Basic residues" evidence="1">
    <location>
        <begin position="45"/>
        <end position="54"/>
    </location>
</feature>
<keyword evidence="3" id="KW-1185">Reference proteome</keyword>
<feature type="compositionally biased region" description="Low complexity" evidence="1">
    <location>
        <begin position="91"/>
        <end position="103"/>
    </location>
</feature>
<dbReference type="Proteomes" id="UP000298061">
    <property type="component" value="Unassembled WGS sequence"/>
</dbReference>
<protein>
    <submittedName>
        <fullName evidence="2">Uncharacterized protein</fullName>
    </submittedName>
</protein>
<comment type="caution">
    <text evidence="2">The sequence shown here is derived from an EMBL/GenBank/DDBJ whole genome shotgun (WGS) entry which is preliminary data.</text>
</comment>
<dbReference type="AlphaFoldDB" id="A0A4Z0A182"/>
<name>A0A4Z0A182_9AGAM</name>
<feature type="compositionally biased region" description="Polar residues" evidence="1">
    <location>
        <begin position="167"/>
        <end position="217"/>
    </location>
</feature>
<feature type="region of interest" description="Disordered" evidence="1">
    <location>
        <begin position="29"/>
        <end position="103"/>
    </location>
</feature>
<feature type="compositionally biased region" description="Basic and acidic residues" evidence="1">
    <location>
        <begin position="218"/>
        <end position="230"/>
    </location>
</feature>